<protein>
    <submittedName>
        <fullName evidence="1">Uncharacterized protein</fullName>
    </submittedName>
</protein>
<evidence type="ECO:0000313" key="1">
    <source>
        <dbReference type="EMBL" id="VEU63650.1"/>
    </source>
</evidence>
<dbReference type="EMBL" id="LR214972">
    <property type="protein sequence ID" value="VEU63650.1"/>
    <property type="molecule type" value="Genomic_DNA"/>
</dbReference>
<name>A0A449AF77_9BACT</name>
<dbReference type="RefSeq" id="WP_129621848.1">
    <property type="nucleotide sequence ID" value="NZ_LR214972.1"/>
</dbReference>
<organism evidence="1 2">
    <name type="scientific">Mycoplasmopsis bovirhinis</name>
    <dbReference type="NCBI Taxonomy" id="29553"/>
    <lineage>
        <taxon>Bacteria</taxon>
        <taxon>Bacillati</taxon>
        <taxon>Mycoplasmatota</taxon>
        <taxon>Mycoplasmoidales</taxon>
        <taxon>Metamycoplasmataceae</taxon>
        <taxon>Mycoplasmopsis</taxon>
    </lineage>
</organism>
<dbReference type="Proteomes" id="UP000289952">
    <property type="component" value="Chromosome"/>
</dbReference>
<accession>A0A449AF77</accession>
<sequence length="214" mass="24584">MAFLFPVSALVSACFSTLAWALGYIRDYNVTRANSIHQSLKWLEQINTTSYNETLKTTAKMSLDVYLIVNQINTAYELTSKVLTKAGENILSGLSISYDIVSLFQSFEDLKKDYDDLRRIFDKKTQLQDLKKENTAQWEEFKKLNKIVVVSETPQIKAYQDGGTGGTNMIFKRLIDGKIFTRKQMLAMSKYELASYNLIKVKRTVTKNNKTYSY</sequence>
<dbReference type="OrthoDB" id="401237at2"/>
<dbReference type="AlphaFoldDB" id="A0A449AF77"/>
<evidence type="ECO:0000313" key="2">
    <source>
        <dbReference type="Proteomes" id="UP000289952"/>
    </source>
</evidence>
<proteinExistence type="predicted"/>
<gene>
    <name evidence="1" type="ORF">NCTC10118_00703</name>
</gene>
<reference evidence="1 2" key="1">
    <citation type="submission" date="2019-01" db="EMBL/GenBank/DDBJ databases">
        <authorList>
            <consortium name="Pathogen Informatics"/>
        </authorList>
    </citation>
    <scope>NUCLEOTIDE SEQUENCE [LARGE SCALE GENOMIC DNA]</scope>
    <source>
        <strain evidence="1 2">NCTC10118</strain>
    </source>
</reference>
<keyword evidence="2" id="KW-1185">Reference proteome</keyword>